<dbReference type="Proteomes" id="UP001383192">
    <property type="component" value="Unassembled WGS sequence"/>
</dbReference>
<reference evidence="2 3" key="1">
    <citation type="submission" date="2024-01" db="EMBL/GenBank/DDBJ databases">
        <title>A draft genome for a cacao thread blight-causing isolate of Paramarasmius palmivorus.</title>
        <authorList>
            <person name="Baruah I.K."/>
            <person name="Bukari Y."/>
            <person name="Amoako-Attah I."/>
            <person name="Meinhardt L.W."/>
            <person name="Bailey B.A."/>
            <person name="Cohen S.P."/>
        </authorList>
    </citation>
    <scope>NUCLEOTIDE SEQUENCE [LARGE SCALE GENOMIC DNA]</scope>
    <source>
        <strain evidence="2 3">GH-12</strain>
    </source>
</reference>
<dbReference type="AlphaFoldDB" id="A0AAW0BKA8"/>
<keyword evidence="3" id="KW-1185">Reference proteome</keyword>
<feature type="transmembrane region" description="Helical" evidence="1">
    <location>
        <begin position="355"/>
        <end position="373"/>
    </location>
</feature>
<keyword evidence="1" id="KW-0472">Membrane</keyword>
<accession>A0AAW0BKA8</accession>
<dbReference type="EMBL" id="JAYKXP010000099">
    <property type="protein sequence ID" value="KAK7026852.1"/>
    <property type="molecule type" value="Genomic_DNA"/>
</dbReference>
<sequence length="484" mass="54989">MNHFQEKSIAIIDETSNYGVLRPTTSQWNERYDKKAFAASRQVLIAPTYSYTSEPEPPYLPSGWSPYTHPEGQLYFFCNAPLRIVTESYLYNSVTLEKVLYWSKHIEAILEEKQIPLSERIELFICIEEDGCSYYLVNHATQTQFWLEEVDTVSLGLPDVDSDSHLKIALAELYWIHVEYFPMHFGGLPAKSADNLICVLSHAVTDQITSKTSTYFWSLEECRQLLEVAKGARNHTHDGYQVCALARIWRTVYRNRFEIHHGQEVARLSRDQTIIYGTSETTKTFGLCDLLTFKTAGRYNRKLKDIFVDRLVYIAQWQPFITSSVRDWRRTSFEAFCCVLLHLILLQYLQCSPLAIASLAFFSASILSSTILVHRYKALQNITASEAFAHLSTVHSEEYDFQILAVAYALPTTFHLWGLGLLAANGLCVLAAYAGLYCAIGLSVVALGLVVSLARLTSETETPVPSVTSFRSLFSRRPREESAV</sequence>
<keyword evidence="1" id="KW-0812">Transmembrane</keyword>
<name>A0AAW0BKA8_9AGAR</name>
<protein>
    <submittedName>
        <fullName evidence="2">Uncharacterized protein</fullName>
    </submittedName>
</protein>
<evidence type="ECO:0000256" key="1">
    <source>
        <dbReference type="SAM" id="Phobius"/>
    </source>
</evidence>
<evidence type="ECO:0000313" key="3">
    <source>
        <dbReference type="Proteomes" id="UP001383192"/>
    </source>
</evidence>
<keyword evidence="1" id="KW-1133">Transmembrane helix</keyword>
<feature type="transmembrane region" description="Helical" evidence="1">
    <location>
        <begin position="403"/>
        <end position="424"/>
    </location>
</feature>
<feature type="transmembrane region" description="Helical" evidence="1">
    <location>
        <begin position="430"/>
        <end position="451"/>
    </location>
</feature>
<proteinExistence type="predicted"/>
<comment type="caution">
    <text evidence="2">The sequence shown here is derived from an EMBL/GenBank/DDBJ whole genome shotgun (WGS) entry which is preliminary data.</text>
</comment>
<organism evidence="2 3">
    <name type="scientific">Paramarasmius palmivorus</name>
    <dbReference type="NCBI Taxonomy" id="297713"/>
    <lineage>
        <taxon>Eukaryota</taxon>
        <taxon>Fungi</taxon>
        <taxon>Dikarya</taxon>
        <taxon>Basidiomycota</taxon>
        <taxon>Agaricomycotina</taxon>
        <taxon>Agaricomycetes</taxon>
        <taxon>Agaricomycetidae</taxon>
        <taxon>Agaricales</taxon>
        <taxon>Marasmiineae</taxon>
        <taxon>Marasmiaceae</taxon>
        <taxon>Paramarasmius</taxon>
    </lineage>
</organism>
<evidence type="ECO:0000313" key="2">
    <source>
        <dbReference type="EMBL" id="KAK7026852.1"/>
    </source>
</evidence>
<gene>
    <name evidence="2" type="ORF">VNI00_015394</name>
</gene>